<protein>
    <recommendedName>
        <fullName evidence="1">Ubiquitin-like domain-containing protein</fullName>
    </recommendedName>
</protein>
<dbReference type="CDD" id="cd17039">
    <property type="entry name" value="Ubl_ubiquitin_like"/>
    <property type="match status" value="1"/>
</dbReference>
<dbReference type="PROSITE" id="PS50053">
    <property type="entry name" value="UBIQUITIN_2"/>
    <property type="match status" value="1"/>
</dbReference>
<dbReference type="GO" id="GO:0043130">
    <property type="term" value="F:ubiquitin binding"/>
    <property type="evidence" value="ECO:0007669"/>
    <property type="project" value="TreeGrafter"/>
</dbReference>
<accession>A0A7J6GJW1</accession>
<sequence>MKLVVEILTGTLFYIEVGSDDTVSDLKRQIAAQENLPYDRLILTLLSNDGNHNRPINDEYVEAAAAAGSRVTLADHGIHDGSHIYLVVAPPDENPFSFH</sequence>
<name>A0A7J6GJW1_CANSA</name>
<dbReference type="SUPFAM" id="SSF54236">
    <property type="entry name" value="Ubiquitin-like"/>
    <property type="match status" value="1"/>
</dbReference>
<dbReference type="InterPro" id="IPR029071">
    <property type="entry name" value="Ubiquitin-like_domsf"/>
</dbReference>
<keyword evidence="5" id="KW-1185">Reference proteome</keyword>
<dbReference type="Proteomes" id="UP000525078">
    <property type="component" value="Unassembled WGS sequence"/>
</dbReference>
<dbReference type="Gramene" id="evm.model.10.1500">
    <property type="protein sequence ID" value="cds.evm.model.10.1500"/>
    <property type="gene ID" value="evm.TU.10.1500"/>
</dbReference>
<evidence type="ECO:0000313" key="2">
    <source>
        <dbReference type="EMBL" id="KAF4382630.1"/>
    </source>
</evidence>
<evidence type="ECO:0000313" key="3">
    <source>
        <dbReference type="EnsemblPlants" id="cds.evm.model.10.1500"/>
    </source>
</evidence>
<dbReference type="EnsemblPlants" id="evm.model.10.1500">
    <property type="protein sequence ID" value="cds.evm.model.10.1500"/>
    <property type="gene ID" value="evm.TU.10.1500"/>
</dbReference>
<dbReference type="PANTHER" id="PTHR10621:SF61">
    <property type="entry name" value="UBIQUITIN FAMILY PROTEIN"/>
    <property type="match status" value="1"/>
</dbReference>
<dbReference type="InterPro" id="IPR000626">
    <property type="entry name" value="Ubiquitin-like_dom"/>
</dbReference>
<proteinExistence type="predicted"/>
<evidence type="ECO:0000313" key="5">
    <source>
        <dbReference type="Proteomes" id="UP000596661"/>
    </source>
</evidence>
<reference evidence="3" key="3">
    <citation type="submission" date="2021-03" db="UniProtKB">
        <authorList>
            <consortium name="EnsemblPlants"/>
        </authorList>
    </citation>
    <scope>IDENTIFICATION</scope>
</reference>
<evidence type="ECO:0000259" key="1">
    <source>
        <dbReference type="PROSITE" id="PS50053"/>
    </source>
</evidence>
<dbReference type="GO" id="GO:0031593">
    <property type="term" value="F:polyubiquitin modification-dependent protein binding"/>
    <property type="evidence" value="ECO:0007669"/>
    <property type="project" value="TreeGrafter"/>
</dbReference>
<dbReference type="GO" id="GO:0005654">
    <property type="term" value="C:nucleoplasm"/>
    <property type="evidence" value="ECO:0007669"/>
    <property type="project" value="TreeGrafter"/>
</dbReference>
<dbReference type="Gene3D" id="3.10.20.90">
    <property type="entry name" value="Phosphatidylinositol 3-kinase Catalytic Subunit, Chain A, domain 1"/>
    <property type="match status" value="1"/>
</dbReference>
<feature type="domain" description="Ubiquitin-like" evidence="1">
    <location>
        <begin position="1"/>
        <end position="88"/>
    </location>
</feature>
<dbReference type="OMA" id="DESHIYI"/>
<evidence type="ECO:0000313" key="4">
    <source>
        <dbReference type="Proteomes" id="UP000525078"/>
    </source>
</evidence>
<reference evidence="5" key="1">
    <citation type="submission" date="2018-11" db="EMBL/GenBank/DDBJ databases">
        <authorList>
            <person name="Grassa J C."/>
        </authorList>
    </citation>
    <scope>NUCLEOTIDE SEQUENCE [LARGE SCALE GENOMIC DNA]</scope>
</reference>
<dbReference type="PANTHER" id="PTHR10621">
    <property type="entry name" value="UV EXCISION REPAIR PROTEIN RAD23"/>
    <property type="match status" value="1"/>
</dbReference>
<dbReference type="Proteomes" id="UP000596661">
    <property type="component" value="Unassembled WGS sequence"/>
</dbReference>
<dbReference type="EMBL" id="JAATIP010000054">
    <property type="protein sequence ID" value="KAF4382630.1"/>
    <property type="molecule type" value="Genomic_DNA"/>
</dbReference>
<reference evidence="2 4" key="2">
    <citation type="journal article" date="2020" name="bioRxiv">
        <title>Sequence and annotation of 42 cannabis genomes reveals extensive copy number variation in cannabinoid synthesis and pathogen resistance genes.</title>
        <authorList>
            <person name="Mckernan K.J."/>
            <person name="Helbert Y."/>
            <person name="Kane L.T."/>
            <person name="Ebling H."/>
            <person name="Zhang L."/>
            <person name="Liu B."/>
            <person name="Eaton Z."/>
            <person name="Mclaughlin S."/>
            <person name="Kingan S."/>
            <person name="Baybayan P."/>
            <person name="Concepcion G."/>
            <person name="Jordan M."/>
            <person name="Riva A."/>
            <person name="Barbazuk W."/>
            <person name="Harkins T."/>
        </authorList>
    </citation>
    <scope>NUCLEOTIDE SEQUENCE [LARGE SCALE GENOMIC DNA]</scope>
    <source>
        <strain evidence="4">cv. Jamaican Lion 4</strain>
        <strain evidence="2">Mother</strain>
        <tissue evidence="2">Leaf</tissue>
    </source>
</reference>
<organism evidence="2 4">
    <name type="scientific">Cannabis sativa</name>
    <name type="common">Hemp</name>
    <name type="synonym">Marijuana</name>
    <dbReference type="NCBI Taxonomy" id="3483"/>
    <lineage>
        <taxon>Eukaryota</taxon>
        <taxon>Viridiplantae</taxon>
        <taxon>Streptophyta</taxon>
        <taxon>Embryophyta</taxon>
        <taxon>Tracheophyta</taxon>
        <taxon>Spermatophyta</taxon>
        <taxon>Magnoliopsida</taxon>
        <taxon>eudicotyledons</taxon>
        <taxon>Gunneridae</taxon>
        <taxon>Pentapetalae</taxon>
        <taxon>rosids</taxon>
        <taxon>fabids</taxon>
        <taxon>Rosales</taxon>
        <taxon>Cannabaceae</taxon>
        <taxon>Cannabis</taxon>
    </lineage>
</organism>
<dbReference type="GO" id="GO:0043161">
    <property type="term" value="P:proteasome-mediated ubiquitin-dependent protein catabolic process"/>
    <property type="evidence" value="ECO:0007669"/>
    <property type="project" value="TreeGrafter"/>
</dbReference>
<dbReference type="GO" id="GO:0005829">
    <property type="term" value="C:cytosol"/>
    <property type="evidence" value="ECO:0007669"/>
    <property type="project" value="TreeGrafter"/>
</dbReference>
<accession>A0A803QJX9</accession>
<dbReference type="Pfam" id="PF00240">
    <property type="entry name" value="ubiquitin"/>
    <property type="match status" value="1"/>
</dbReference>
<dbReference type="AlphaFoldDB" id="A0A7J6GJW1"/>
<gene>
    <name evidence="2" type="ORF">F8388_015458</name>
</gene>
<dbReference type="GO" id="GO:0070628">
    <property type="term" value="F:proteasome binding"/>
    <property type="evidence" value="ECO:0007669"/>
    <property type="project" value="TreeGrafter"/>
</dbReference>
<dbReference type="EMBL" id="UZAU01000821">
    <property type="status" value="NOT_ANNOTATED_CDS"/>
    <property type="molecule type" value="Genomic_DNA"/>
</dbReference>